<keyword evidence="1" id="KW-0479">Metal-binding</keyword>
<keyword evidence="2" id="KW-0863">Zinc-finger</keyword>
<dbReference type="Proteomes" id="UP001501725">
    <property type="component" value="Unassembled WGS sequence"/>
</dbReference>
<evidence type="ECO:0000313" key="5">
    <source>
        <dbReference type="EMBL" id="GAA4341312.1"/>
    </source>
</evidence>
<keyword evidence="6" id="KW-1185">Reference proteome</keyword>
<protein>
    <submittedName>
        <fullName evidence="5">CHY zinc finger protein</fullName>
    </submittedName>
</protein>
<gene>
    <name evidence="5" type="ORF">GCM10023184_39610</name>
</gene>
<dbReference type="InterPro" id="IPR016694">
    <property type="entry name" value="UCP017292"/>
</dbReference>
<dbReference type="PANTHER" id="PTHR28082:SF1">
    <property type="entry name" value="HELPER OF TIM PROTEIN 13"/>
    <property type="match status" value="1"/>
</dbReference>
<organism evidence="5 6">
    <name type="scientific">Flaviaesturariibacter amylovorans</name>
    <dbReference type="NCBI Taxonomy" id="1084520"/>
    <lineage>
        <taxon>Bacteria</taxon>
        <taxon>Pseudomonadati</taxon>
        <taxon>Bacteroidota</taxon>
        <taxon>Chitinophagia</taxon>
        <taxon>Chitinophagales</taxon>
        <taxon>Chitinophagaceae</taxon>
        <taxon>Flaviaestuariibacter</taxon>
    </lineage>
</organism>
<evidence type="ECO:0000256" key="2">
    <source>
        <dbReference type="ARBA" id="ARBA00022771"/>
    </source>
</evidence>
<dbReference type="InterPro" id="IPR008913">
    <property type="entry name" value="Znf_CHY"/>
</dbReference>
<proteinExistence type="predicted"/>
<accession>A0ABP8HM92</accession>
<dbReference type="EMBL" id="BAABGY010000015">
    <property type="protein sequence ID" value="GAA4341312.1"/>
    <property type="molecule type" value="Genomic_DNA"/>
</dbReference>
<dbReference type="Pfam" id="PF05495">
    <property type="entry name" value="zf-CHY"/>
    <property type="match status" value="1"/>
</dbReference>
<reference evidence="6" key="1">
    <citation type="journal article" date="2019" name="Int. J. Syst. Evol. Microbiol.">
        <title>The Global Catalogue of Microorganisms (GCM) 10K type strain sequencing project: providing services to taxonomists for standard genome sequencing and annotation.</title>
        <authorList>
            <consortium name="The Broad Institute Genomics Platform"/>
            <consortium name="The Broad Institute Genome Sequencing Center for Infectious Disease"/>
            <person name="Wu L."/>
            <person name="Ma J."/>
        </authorList>
    </citation>
    <scope>NUCLEOTIDE SEQUENCE [LARGE SCALE GENOMIC DNA]</scope>
    <source>
        <strain evidence="6">JCM 17919</strain>
    </source>
</reference>
<dbReference type="PIRSF" id="PIRSF017292">
    <property type="entry name" value="UCP017292_Znf_CHY"/>
    <property type="match status" value="1"/>
</dbReference>
<evidence type="ECO:0000256" key="1">
    <source>
        <dbReference type="ARBA" id="ARBA00022723"/>
    </source>
</evidence>
<evidence type="ECO:0000313" key="6">
    <source>
        <dbReference type="Proteomes" id="UP001501725"/>
    </source>
</evidence>
<evidence type="ECO:0000259" key="4">
    <source>
        <dbReference type="PROSITE" id="PS51266"/>
    </source>
</evidence>
<dbReference type="PANTHER" id="PTHR28082">
    <property type="entry name" value="ZINC FINGER PROTEIN"/>
    <property type="match status" value="1"/>
</dbReference>
<dbReference type="SUPFAM" id="SSF161219">
    <property type="entry name" value="CHY zinc finger-like"/>
    <property type="match status" value="1"/>
</dbReference>
<name>A0ABP8HM92_9BACT</name>
<comment type="caution">
    <text evidence="5">The sequence shown here is derived from an EMBL/GenBank/DDBJ whole genome shotgun (WGS) entry which is preliminary data.</text>
</comment>
<feature type="domain" description="CHY-type" evidence="4">
    <location>
        <begin position="9"/>
        <end position="90"/>
    </location>
</feature>
<dbReference type="InterPro" id="IPR052604">
    <property type="entry name" value="Mito_Tim_assembly_helper"/>
</dbReference>
<dbReference type="RefSeq" id="WP_345257637.1">
    <property type="nucleotide sequence ID" value="NZ_BAABGY010000015.1"/>
</dbReference>
<dbReference type="InterPro" id="IPR037274">
    <property type="entry name" value="Znf_CHY_sf"/>
</dbReference>
<evidence type="ECO:0000256" key="3">
    <source>
        <dbReference type="ARBA" id="ARBA00022833"/>
    </source>
</evidence>
<keyword evidence="3" id="KW-0862">Zinc</keyword>
<sequence length="118" mass="13284">MSIPIKGIPVDAETRCVHYRSALDVIAIRFRCCDAYYPCIHCHEEAAGHAVERWPEAEWEAKAILCGVCKHELTIREYFGCGYTCPCCGSAFNPKCANHDHYYFEPRVKEHGSDGSNG</sequence>
<dbReference type="PROSITE" id="PS51266">
    <property type="entry name" value="ZF_CHY"/>
    <property type="match status" value="1"/>
</dbReference>